<sequence>MTSTPTPALAPAPIVDNPEPWVSRQIIQYVETDGAKPVFRGGAPLLLLTTRGRSSGQWRRTCLIYGPDAGRFIVVASLGGAPKHPVWYLNLRAHDRVWVQVGAETFWVVARDATAEEKPALWDKMVAIYSDYANYQKKTDREIPVVILEREQ</sequence>
<evidence type="ECO:0000313" key="4">
    <source>
        <dbReference type="Proteomes" id="UP000237983"/>
    </source>
</evidence>
<dbReference type="GO" id="GO:0070967">
    <property type="term" value="F:coenzyme F420 binding"/>
    <property type="evidence" value="ECO:0007669"/>
    <property type="project" value="TreeGrafter"/>
</dbReference>
<dbReference type="Pfam" id="PF04075">
    <property type="entry name" value="F420H2_quin_red"/>
    <property type="match status" value="1"/>
</dbReference>
<comment type="catalytic activity">
    <reaction evidence="2">
        <text>oxidized coenzyme F420-(gamma-L-Glu)(n) + a quinol + H(+) = reduced coenzyme F420-(gamma-L-Glu)(n) + a quinone</text>
        <dbReference type="Rhea" id="RHEA:39663"/>
        <dbReference type="Rhea" id="RHEA-COMP:12939"/>
        <dbReference type="Rhea" id="RHEA-COMP:14378"/>
        <dbReference type="ChEBI" id="CHEBI:15378"/>
        <dbReference type="ChEBI" id="CHEBI:24646"/>
        <dbReference type="ChEBI" id="CHEBI:132124"/>
        <dbReference type="ChEBI" id="CHEBI:133980"/>
        <dbReference type="ChEBI" id="CHEBI:139511"/>
    </reaction>
</comment>
<accession>A0A2T0VIY9</accession>
<evidence type="ECO:0000313" key="3">
    <source>
        <dbReference type="EMBL" id="PRY70055.1"/>
    </source>
</evidence>
<dbReference type="RefSeq" id="WP_106208902.1">
    <property type="nucleotide sequence ID" value="NZ_PVTL01000001.1"/>
</dbReference>
<dbReference type="EMBL" id="PVTL01000001">
    <property type="protein sequence ID" value="PRY70055.1"/>
    <property type="molecule type" value="Genomic_DNA"/>
</dbReference>
<dbReference type="Gene3D" id="2.30.110.10">
    <property type="entry name" value="Electron Transport, Fmn-binding Protein, Chain A"/>
    <property type="match status" value="1"/>
</dbReference>
<evidence type="ECO:0000256" key="2">
    <source>
        <dbReference type="ARBA" id="ARBA00049106"/>
    </source>
</evidence>
<dbReference type="PANTHER" id="PTHR39428:SF3">
    <property type="entry name" value="DEAZAFLAVIN-DEPENDENT NITROREDUCTASE"/>
    <property type="match status" value="1"/>
</dbReference>
<dbReference type="NCBIfam" id="TIGR00026">
    <property type="entry name" value="hi_GC_TIGR00026"/>
    <property type="match status" value="1"/>
</dbReference>
<keyword evidence="4" id="KW-1185">Reference proteome</keyword>
<comment type="similarity">
    <text evidence="1">Belongs to the F420H(2)-dependent quinone reductase family.</text>
</comment>
<dbReference type="GO" id="GO:0005886">
    <property type="term" value="C:plasma membrane"/>
    <property type="evidence" value="ECO:0007669"/>
    <property type="project" value="TreeGrafter"/>
</dbReference>
<dbReference type="Proteomes" id="UP000237983">
    <property type="component" value="Unassembled WGS sequence"/>
</dbReference>
<proteinExistence type="inferred from homology"/>
<dbReference type="InterPro" id="IPR012349">
    <property type="entry name" value="Split_barrel_FMN-bd"/>
</dbReference>
<organism evidence="3 4">
    <name type="scientific">Glaciihabitans tibetensis</name>
    <dbReference type="NCBI Taxonomy" id="1266600"/>
    <lineage>
        <taxon>Bacteria</taxon>
        <taxon>Bacillati</taxon>
        <taxon>Actinomycetota</taxon>
        <taxon>Actinomycetes</taxon>
        <taxon>Micrococcales</taxon>
        <taxon>Microbacteriaceae</taxon>
        <taxon>Glaciihabitans</taxon>
    </lineage>
</organism>
<reference evidence="3 4" key="1">
    <citation type="submission" date="2018-03" db="EMBL/GenBank/DDBJ databases">
        <title>Genomic Encyclopedia of Type Strains, Phase III (KMG-III): the genomes of soil and plant-associated and newly described type strains.</title>
        <authorList>
            <person name="Whitman W."/>
        </authorList>
    </citation>
    <scope>NUCLEOTIDE SEQUENCE [LARGE SCALE GENOMIC DNA]</scope>
    <source>
        <strain evidence="3 4">CGMCC 1.12484</strain>
    </source>
</reference>
<gene>
    <name evidence="3" type="ORF">B0I08_101177</name>
</gene>
<dbReference type="AlphaFoldDB" id="A0A2T0VIY9"/>
<dbReference type="PANTHER" id="PTHR39428">
    <property type="entry name" value="F420H(2)-DEPENDENT QUINONE REDUCTASE RV1261C"/>
    <property type="match status" value="1"/>
</dbReference>
<comment type="caution">
    <text evidence="3">The sequence shown here is derived from an EMBL/GenBank/DDBJ whole genome shotgun (WGS) entry which is preliminary data.</text>
</comment>
<name>A0A2T0VIY9_9MICO</name>
<evidence type="ECO:0000256" key="1">
    <source>
        <dbReference type="ARBA" id="ARBA00008710"/>
    </source>
</evidence>
<dbReference type="GO" id="GO:0016491">
    <property type="term" value="F:oxidoreductase activity"/>
    <property type="evidence" value="ECO:0007669"/>
    <property type="project" value="InterPro"/>
</dbReference>
<dbReference type="InterPro" id="IPR004378">
    <property type="entry name" value="F420H2_quin_Rdtase"/>
</dbReference>
<dbReference type="OrthoDB" id="8225825at2"/>
<protein>
    <submittedName>
        <fullName evidence="3">Deazaflavin-dependent oxidoreductase (Nitroreductase family)</fullName>
    </submittedName>
</protein>